<proteinExistence type="predicted"/>
<gene>
    <name evidence="1" type="ORF">A3F03_02300</name>
</gene>
<name>A0A1F7I4X0_9BACT</name>
<accession>A0A1F7I4X0</accession>
<dbReference type="AlphaFoldDB" id="A0A1F7I4X0"/>
<evidence type="ECO:0000313" key="2">
    <source>
        <dbReference type="Proteomes" id="UP000176803"/>
    </source>
</evidence>
<sequence>MATTPEQQRLSINELLQATLAQKVLRAALVRLQAENALQPDEDQIDLNNPESHYSVTLVPPELPETLESYQHALLTLEIAPVTDESGTITGQQIAVESTIFSPSTKSELVAFTISANMNALNQQPADLVGKVSLPPILTQVDNIAVMAQNLTDAIGWWGVVDPQSEPNCF</sequence>
<evidence type="ECO:0000313" key="1">
    <source>
        <dbReference type="EMBL" id="OGK38407.1"/>
    </source>
</evidence>
<organism evidence="1 2">
    <name type="scientific">Candidatus Roizmanbacteria bacterium RIFCSPHIGHO2_12_FULL_41_11</name>
    <dbReference type="NCBI Taxonomy" id="1802052"/>
    <lineage>
        <taxon>Bacteria</taxon>
        <taxon>Candidatus Roizmaniibacteriota</taxon>
    </lineage>
</organism>
<dbReference type="EMBL" id="MGAC01000015">
    <property type="protein sequence ID" value="OGK38407.1"/>
    <property type="molecule type" value="Genomic_DNA"/>
</dbReference>
<comment type="caution">
    <text evidence="1">The sequence shown here is derived from an EMBL/GenBank/DDBJ whole genome shotgun (WGS) entry which is preliminary data.</text>
</comment>
<dbReference type="Proteomes" id="UP000176803">
    <property type="component" value="Unassembled WGS sequence"/>
</dbReference>
<protein>
    <submittedName>
        <fullName evidence="1">Uncharacterized protein</fullName>
    </submittedName>
</protein>
<reference evidence="1 2" key="1">
    <citation type="journal article" date="2016" name="Nat. Commun.">
        <title>Thousands of microbial genomes shed light on interconnected biogeochemical processes in an aquifer system.</title>
        <authorList>
            <person name="Anantharaman K."/>
            <person name="Brown C.T."/>
            <person name="Hug L.A."/>
            <person name="Sharon I."/>
            <person name="Castelle C.J."/>
            <person name="Probst A.J."/>
            <person name="Thomas B.C."/>
            <person name="Singh A."/>
            <person name="Wilkins M.J."/>
            <person name="Karaoz U."/>
            <person name="Brodie E.L."/>
            <person name="Williams K.H."/>
            <person name="Hubbard S.S."/>
            <person name="Banfield J.F."/>
        </authorList>
    </citation>
    <scope>NUCLEOTIDE SEQUENCE [LARGE SCALE GENOMIC DNA]</scope>
</reference>